<comment type="caution">
    <text evidence="1">The sequence shown here is derived from an EMBL/GenBank/DDBJ whole genome shotgun (WGS) entry which is preliminary data.</text>
</comment>
<gene>
    <name evidence="1" type="ORF">G7Y89_g593</name>
</gene>
<evidence type="ECO:0000313" key="2">
    <source>
        <dbReference type="Proteomes" id="UP000566819"/>
    </source>
</evidence>
<dbReference type="EMBL" id="JAAMPI010000021">
    <property type="protein sequence ID" value="KAF4637487.1"/>
    <property type="molecule type" value="Genomic_DNA"/>
</dbReference>
<name>A0A8H4RWV8_9HELO</name>
<sequence>MSSSTTNQQALASYLVGENAQAYYGIPNLTILASSHPNSPACIYTTNAVDPNDVPPKQVLRLPTPMLRGFPTPSIITTTTHAFENHVRKVYNDDTAEKILVAITSVLKGTAKGWTVGFYRMGFEAKREDNPVTFQVVLPRAEGMVLEEVLEIAKGIISAMRKLVVEELGGGEWEEDAKE</sequence>
<dbReference type="Proteomes" id="UP000566819">
    <property type="component" value="Unassembled WGS sequence"/>
</dbReference>
<evidence type="ECO:0000313" key="1">
    <source>
        <dbReference type="EMBL" id="KAF4637487.1"/>
    </source>
</evidence>
<organism evidence="1 2">
    <name type="scientific">Cudoniella acicularis</name>
    <dbReference type="NCBI Taxonomy" id="354080"/>
    <lineage>
        <taxon>Eukaryota</taxon>
        <taxon>Fungi</taxon>
        <taxon>Dikarya</taxon>
        <taxon>Ascomycota</taxon>
        <taxon>Pezizomycotina</taxon>
        <taxon>Leotiomycetes</taxon>
        <taxon>Helotiales</taxon>
        <taxon>Tricladiaceae</taxon>
        <taxon>Cudoniella</taxon>
    </lineage>
</organism>
<keyword evidence="2" id="KW-1185">Reference proteome</keyword>
<protein>
    <submittedName>
        <fullName evidence="1">Uncharacterized protein</fullName>
    </submittedName>
</protein>
<accession>A0A8H4RWV8</accession>
<dbReference type="AlphaFoldDB" id="A0A8H4RWV8"/>
<proteinExistence type="predicted"/>
<reference evidence="1 2" key="1">
    <citation type="submission" date="2020-03" db="EMBL/GenBank/DDBJ databases">
        <title>Draft Genome Sequence of Cudoniella acicularis.</title>
        <authorList>
            <person name="Buettner E."/>
            <person name="Kellner H."/>
        </authorList>
    </citation>
    <scope>NUCLEOTIDE SEQUENCE [LARGE SCALE GENOMIC DNA]</scope>
    <source>
        <strain evidence="1 2">DSM 108380</strain>
    </source>
</reference>